<evidence type="ECO:0000313" key="1">
    <source>
        <dbReference type="EMBL" id="QBP41826.1"/>
    </source>
</evidence>
<proteinExistence type="predicted"/>
<dbReference type="InterPro" id="IPR018540">
    <property type="entry name" value="Spo0E-like"/>
</dbReference>
<organism evidence="1 2">
    <name type="scientific">Paenisporosarcina antarctica</name>
    <dbReference type="NCBI Taxonomy" id="417367"/>
    <lineage>
        <taxon>Bacteria</taxon>
        <taxon>Bacillati</taxon>
        <taxon>Bacillota</taxon>
        <taxon>Bacilli</taxon>
        <taxon>Bacillales</taxon>
        <taxon>Caryophanaceae</taxon>
        <taxon>Paenisporosarcina</taxon>
    </lineage>
</organism>
<dbReference type="KEGG" id="panc:E2636_12005"/>
<dbReference type="InterPro" id="IPR036638">
    <property type="entry name" value="HLH_DNA-bd_sf"/>
</dbReference>
<accession>A0A4P7A1P3</accession>
<dbReference type="GO" id="GO:0046983">
    <property type="term" value="F:protein dimerization activity"/>
    <property type="evidence" value="ECO:0007669"/>
    <property type="project" value="InterPro"/>
</dbReference>
<name>A0A4P7A1P3_9BACL</name>
<dbReference type="AlphaFoldDB" id="A0A4P7A1P3"/>
<protein>
    <submittedName>
        <fullName evidence="1">Aspartyl-phosphate phosphatase Spo0E family protein</fullName>
    </submittedName>
</protein>
<dbReference type="Proteomes" id="UP000294292">
    <property type="component" value="Chromosome"/>
</dbReference>
<sequence length="51" mass="6011">MKNMHQDILLTQIKLKKRIMYMRANLFGRTHSSVVTCSQELDTLLNKYQGI</sequence>
<evidence type="ECO:0000313" key="2">
    <source>
        <dbReference type="Proteomes" id="UP000294292"/>
    </source>
</evidence>
<dbReference type="GO" id="GO:0043937">
    <property type="term" value="P:regulation of sporulation"/>
    <property type="evidence" value="ECO:0007669"/>
    <property type="project" value="InterPro"/>
</dbReference>
<dbReference type="Gene3D" id="4.10.280.10">
    <property type="entry name" value="Helix-loop-helix DNA-binding domain"/>
    <property type="match status" value="1"/>
</dbReference>
<dbReference type="OrthoDB" id="2973153at2"/>
<dbReference type="EMBL" id="CP038015">
    <property type="protein sequence ID" value="QBP41826.1"/>
    <property type="molecule type" value="Genomic_DNA"/>
</dbReference>
<reference evidence="1 2" key="1">
    <citation type="submission" date="2019-03" db="EMBL/GenBank/DDBJ databases">
        <title>Complete genome sequence of Paenisporosarcina antarctica CGMCC 1.6503T.</title>
        <authorList>
            <person name="Rong J.-C."/>
            <person name="Chi N.-Y."/>
            <person name="Zhang Q.-F."/>
        </authorList>
    </citation>
    <scope>NUCLEOTIDE SEQUENCE [LARGE SCALE GENOMIC DNA]</scope>
    <source>
        <strain evidence="1 2">CGMCC 1.6503</strain>
    </source>
</reference>
<gene>
    <name evidence="1" type="ORF">E2636_12005</name>
</gene>
<dbReference type="InterPro" id="IPR037208">
    <property type="entry name" value="Spo0E-like_sf"/>
</dbReference>
<dbReference type="Pfam" id="PF09388">
    <property type="entry name" value="SpoOE-like"/>
    <property type="match status" value="1"/>
</dbReference>
<keyword evidence="2" id="KW-1185">Reference proteome</keyword>
<dbReference type="SUPFAM" id="SSF140500">
    <property type="entry name" value="BAS1536-like"/>
    <property type="match status" value="1"/>
</dbReference>